<protein>
    <submittedName>
        <fullName evidence="4">DNA exonuclease</fullName>
    </submittedName>
</protein>
<dbReference type="Gene3D" id="3.30.420.10">
    <property type="entry name" value="Ribonuclease H-like superfamily/Ribonuclease H"/>
    <property type="match status" value="1"/>
</dbReference>
<sequence>MMMIVKKIPILQGFPALETVKYLSNTKNELSEYNPIFYDIETTGLSRYTAFVYLIGAVRFEENQWMLYQWMGEDENEEVLVLQEFASFLTNADCTIQYNGNRFDQPFLEERYRKHKMDTPFKEILSLDLYQLLKPCQSLFKLSKMKQPDLENFVGIHNRKYCDGGQCIRLYKTFMKKKDPEAANIVMGHNEEDLLGLGTIFSLLAYKKLYDGEYHPKQCVILEQELKIVIELSAAAPVNVSCGNSDFYLSVNGYEARMLVHLKEGKLRQYYRNYKDYEFIPGEDTAMPKSITRYMDKSLKIATTPQTCYTWFNCDEDFLNNEKKQMQYLTHTLPFFLDNLNK</sequence>
<dbReference type="PANTHER" id="PTHR38462">
    <property type="entry name" value="EXONUCLEASE-LIKE PROTEIN"/>
    <property type="match status" value="1"/>
</dbReference>
<dbReference type="Proteomes" id="UP000284267">
    <property type="component" value="Unassembled WGS sequence"/>
</dbReference>
<dbReference type="EMBL" id="QRZI01000002">
    <property type="protein sequence ID" value="RGV65790.1"/>
    <property type="molecule type" value="Genomic_DNA"/>
</dbReference>
<evidence type="ECO:0000313" key="9">
    <source>
        <dbReference type="EMBL" id="RHK98432.1"/>
    </source>
</evidence>
<comment type="caution">
    <text evidence="4">The sequence shown here is derived from an EMBL/GenBank/DDBJ whole genome shotgun (WGS) entry which is preliminary data.</text>
</comment>
<dbReference type="SUPFAM" id="SSF53098">
    <property type="entry name" value="Ribonuclease H-like"/>
    <property type="match status" value="1"/>
</dbReference>
<evidence type="ECO:0000313" key="17">
    <source>
        <dbReference type="Proteomes" id="UP000284644"/>
    </source>
</evidence>
<dbReference type="Proteomes" id="UP000265828">
    <property type="component" value="Unassembled WGS sequence"/>
</dbReference>
<reference evidence="10 11" key="1">
    <citation type="submission" date="2018-08" db="EMBL/GenBank/DDBJ databases">
        <title>A genome reference for cultivated species of the human gut microbiota.</title>
        <authorList>
            <person name="Zou Y."/>
            <person name="Xue W."/>
            <person name="Luo G."/>
        </authorList>
    </citation>
    <scope>NUCLEOTIDE SEQUENCE [LARGE SCALE GENOMIC DNA]</scope>
    <source>
        <strain evidence="4 12">AF14-23</strain>
        <strain evidence="9 16">AF39-4</strain>
        <strain evidence="8 14">AM18-2AC</strain>
        <strain evidence="7 15">AM22-9LB</strain>
        <strain evidence="6 13">AM27-32LB</strain>
        <strain evidence="5 17">AM29-25AC</strain>
        <strain evidence="3 10">OM03-6</strain>
        <strain evidence="2 11">OM06-11AA</strain>
    </source>
</reference>
<dbReference type="InterPro" id="IPR036397">
    <property type="entry name" value="RNaseH_sf"/>
</dbReference>
<dbReference type="GO" id="GO:0003676">
    <property type="term" value="F:nucleic acid binding"/>
    <property type="evidence" value="ECO:0007669"/>
    <property type="project" value="InterPro"/>
</dbReference>
<evidence type="ECO:0000313" key="11">
    <source>
        <dbReference type="Proteomes" id="UP000261222"/>
    </source>
</evidence>
<dbReference type="Proteomes" id="UP000284220">
    <property type="component" value="Unassembled WGS sequence"/>
</dbReference>
<evidence type="ECO:0000313" key="8">
    <source>
        <dbReference type="EMBL" id="RHH21291.1"/>
    </source>
</evidence>
<dbReference type="Pfam" id="PF13482">
    <property type="entry name" value="RNase_H_2"/>
    <property type="match status" value="1"/>
</dbReference>
<dbReference type="InterPro" id="IPR038720">
    <property type="entry name" value="YprB_RNase_H-like_dom"/>
</dbReference>
<evidence type="ECO:0000313" key="3">
    <source>
        <dbReference type="EMBL" id="RGN87957.1"/>
    </source>
</evidence>
<accession>A0A395X9X2</accession>
<dbReference type="EMBL" id="QSUB01000001">
    <property type="protein sequence ID" value="RGN07361.1"/>
    <property type="molecule type" value="Genomic_DNA"/>
</dbReference>
<evidence type="ECO:0000313" key="4">
    <source>
        <dbReference type="EMBL" id="RGV65790.1"/>
    </source>
</evidence>
<dbReference type="Proteomes" id="UP000283928">
    <property type="component" value="Unassembled WGS sequence"/>
</dbReference>
<dbReference type="Proteomes" id="UP000261105">
    <property type="component" value="Unassembled WGS sequence"/>
</dbReference>
<evidence type="ECO:0000313" key="15">
    <source>
        <dbReference type="Proteomes" id="UP000284220"/>
    </source>
</evidence>
<dbReference type="Proteomes" id="UP000284024">
    <property type="component" value="Unassembled WGS sequence"/>
</dbReference>
<evidence type="ECO:0000313" key="16">
    <source>
        <dbReference type="Proteomes" id="UP000284267"/>
    </source>
</evidence>
<evidence type="ECO:0000313" key="6">
    <source>
        <dbReference type="EMBL" id="RHE76543.1"/>
    </source>
</evidence>
<dbReference type="OrthoDB" id="9790530at2"/>
<dbReference type="PANTHER" id="PTHR38462:SF1">
    <property type="entry name" value="YPRB RIBONUCLEASE H-LIKE DOMAIN-CONTAINING PROTEIN"/>
    <property type="match status" value="1"/>
</dbReference>
<name>A0A395X9X2_9FIRM</name>
<feature type="domain" description="YprB ribonuclease H-like" evidence="1">
    <location>
        <begin position="36"/>
        <end position="203"/>
    </location>
</feature>
<dbReference type="EMBL" id="QRHZ01000001">
    <property type="protein sequence ID" value="RHG20219.1"/>
    <property type="molecule type" value="Genomic_DNA"/>
</dbReference>
<evidence type="ECO:0000259" key="1">
    <source>
        <dbReference type="Pfam" id="PF13482"/>
    </source>
</evidence>
<dbReference type="Proteomes" id="UP000284644">
    <property type="component" value="Unassembled WGS sequence"/>
</dbReference>
<dbReference type="EMBL" id="QSJW01000002">
    <property type="protein sequence ID" value="RHE14936.1"/>
    <property type="molecule type" value="Genomic_DNA"/>
</dbReference>
<evidence type="ECO:0000313" key="14">
    <source>
        <dbReference type="Proteomes" id="UP000284024"/>
    </source>
</evidence>
<dbReference type="AlphaFoldDB" id="A0A395X9X2"/>
<keyword evidence="4" id="KW-0269">Exonuclease</keyword>
<keyword evidence="4" id="KW-0378">Hydrolase</keyword>
<dbReference type="GO" id="GO:0004527">
    <property type="term" value="F:exonuclease activity"/>
    <property type="evidence" value="ECO:0007669"/>
    <property type="project" value="UniProtKB-KW"/>
</dbReference>
<dbReference type="Proteomes" id="UP000261222">
    <property type="component" value="Unassembled WGS sequence"/>
</dbReference>
<evidence type="ECO:0000313" key="10">
    <source>
        <dbReference type="Proteomes" id="UP000261105"/>
    </source>
</evidence>
<dbReference type="EMBL" id="QROE01000001">
    <property type="protein sequence ID" value="RHK98432.1"/>
    <property type="molecule type" value="Genomic_DNA"/>
</dbReference>
<dbReference type="EMBL" id="QRJH01000001">
    <property type="protein sequence ID" value="RHH21291.1"/>
    <property type="molecule type" value="Genomic_DNA"/>
</dbReference>
<dbReference type="InterPro" id="IPR012337">
    <property type="entry name" value="RNaseH-like_sf"/>
</dbReference>
<keyword evidence="4" id="KW-0540">Nuclease</keyword>
<evidence type="ECO:0000313" key="5">
    <source>
        <dbReference type="EMBL" id="RHE14936.1"/>
    </source>
</evidence>
<organism evidence="4 12">
    <name type="scientific">Blautia obeum</name>
    <dbReference type="NCBI Taxonomy" id="40520"/>
    <lineage>
        <taxon>Bacteria</taxon>
        <taxon>Bacillati</taxon>
        <taxon>Bacillota</taxon>
        <taxon>Clostridia</taxon>
        <taxon>Lachnospirales</taxon>
        <taxon>Lachnospiraceae</taxon>
        <taxon>Blautia</taxon>
    </lineage>
</organism>
<evidence type="ECO:0000313" key="7">
    <source>
        <dbReference type="EMBL" id="RHG20219.1"/>
    </source>
</evidence>
<dbReference type="EMBL" id="QSUZ01000007">
    <property type="protein sequence ID" value="RGN87957.1"/>
    <property type="molecule type" value="Genomic_DNA"/>
</dbReference>
<gene>
    <name evidence="9" type="ORF">DW040_03750</name>
    <name evidence="8" type="ORF">DW222_02330</name>
    <name evidence="7" type="ORF">DW272_03160</name>
    <name evidence="6" type="ORF">DW723_05580</name>
    <name evidence="5" type="ORF">DW767_03910</name>
    <name evidence="4" type="ORF">DWW07_04370</name>
    <name evidence="3" type="ORF">DXB38_07630</name>
    <name evidence="2" type="ORF">DXB81_02185</name>
</gene>
<proteinExistence type="predicted"/>
<dbReference type="EMBL" id="QSKO01000005">
    <property type="protein sequence ID" value="RHE76543.1"/>
    <property type="molecule type" value="Genomic_DNA"/>
</dbReference>
<evidence type="ECO:0000313" key="2">
    <source>
        <dbReference type="EMBL" id="RGN07361.1"/>
    </source>
</evidence>
<evidence type="ECO:0000313" key="13">
    <source>
        <dbReference type="Proteomes" id="UP000283928"/>
    </source>
</evidence>
<evidence type="ECO:0000313" key="12">
    <source>
        <dbReference type="Proteomes" id="UP000265828"/>
    </source>
</evidence>